<dbReference type="AlphaFoldDB" id="A0A4Z0BDA9"/>
<evidence type="ECO:0000313" key="2">
    <source>
        <dbReference type="EMBL" id="TFY96770.1"/>
    </source>
</evidence>
<feature type="region of interest" description="Disordered" evidence="1">
    <location>
        <begin position="669"/>
        <end position="690"/>
    </location>
</feature>
<protein>
    <submittedName>
        <fullName evidence="2">Uncharacterized protein</fullName>
    </submittedName>
</protein>
<feature type="region of interest" description="Disordered" evidence="1">
    <location>
        <begin position="227"/>
        <end position="247"/>
    </location>
</feature>
<comment type="caution">
    <text evidence="2">The sequence shown here is derived from an EMBL/GenBank/DDBJ whole genome shotgun (WGS) entry which is preliminary data.</text>
</comment>
<name>A0A4Z0BDA9_9BURK</name>
<proteinExistence type="predicted"/>
<evidence type="ECO:0000256" key="1">
    <source>
        <dbReference type="SAM" id="MobiDB-lite"/>
    </source>
</evidence>
<organism evidence="2 3">
    <name type="scientific">Ramlibacter rhizophilus</name>
    <dbReference type="NCBI Taxonomy" id="1781167"/>
    <lineage>
        <taxon>Bacteria</taxon>
        <taxon>Pseudomonadati</taxon>
        <taxon>Pseudomonadota</taxon>
        <taxon>Betaproteobacteria</taxon>
        <taxon>Burkholderiales</taxon>
        <taxon>Comamonadaceae</taxon>
        <taxon>Ramlibacter</taxon>
    </lineage>
</organism>
<feature type="region of interest" description="Disordered" evidence="1">
    <location>
        <begin position="1"/>
        <end position="23"/>
    </location>
</feature>
<sequence>MAERHPQVAGPTPDLPSARAHPREPVNGAIKLSERGVDGTKQVLAGAYIGAGIGVAAGLPLGPLGAAGTGLLGLCLGGLAGRRVAAIRDGSASRAEQQRLDAARADFKALHGLEDLPTTTPREELERVVQLANAQKLDKIANVIQRLRTLREMSMADPIGVGGVGGDDLAQAVARLTVRALDLSMDATHGNPASTLQQLVLEPLTRMAQDGLCNWADRSRALATMAGHMSRRKDVPEDAPRPGRPSPRERIGGVLIECLHRGVPAGAVSPDVQWSFGRAILRALPMPGVCDALLSRLPEGPGRLERLRDCLHEPPIPLTARLLALACELLHAQAQEADPEVRADSYLASMVDLVRRADGFDQEALAEAISEVVMTRDCPAERRVELLLELAALPTWPLGNFAIDMLTAALRRIHAVDAGPAATALTDGFLTRLITRGSPDACPAIELPVLQGLVTGKRRPSSSVIARSLEAQAADLPRNVASQLRDLLRGTELLYQARVYADVAGRLSACEATRSGVLVHGLLSPDEVMRMVDAVADAQPFAGQAQLIVALMQLTQRQTSQAQLEHAVRRMAGLPQFEAGESKADADAEARRLDFSVHALRAFEQAMTHISRADARREARPDQTWWQRAQALRRSDAKATARPAQAHIRFAWLERQNRTTLINQAWEQRQAGGSQGLRQAPPDAVGAGLD</sequence>
<feature type="compositionally biased region" description="Basic and acidic residues" evidence="1">
    <location>
        <begin position="232"/>
        <end position="247"/>
    </location>
</feature>
<keyword evidence="3" id="KW-1185">Reference proteome</keyword>
<gene>
    <name evidence="2" type="ORF">EZ242_18980</name>
</gene>
<evidence type="ECO:0000313" key="3">
    <source>
        <dbReference type="Proteomes" id="UP000297564"/>
    </source>
</evidence>
<dbReference type="EMBL" id="SMLL01000008">
    <property type="protein sequence ID" value="TFY96770.1"/>
    <property type="molecule type" value="Genomic_DNA"/>
</dbReference>
<accession>A0A4Z0BDA9</accession>
<dbReference type="Proteomes" id="UP000297564">
    <property type="component" value="Unassembled WGS sequence"/>
</dbReference>
<reference evidence="2 3" key="1">
    <citation type="submission" date="2019-03" db="EMBL/GenBank/DDBJ databases">
        <title>Ramlibacter rhizophilus CCTCC AB2015357, whole genome shotgun sequence.</title>
        <authorList>
            <person name="Zhang X."/>
            <person name="Feng G."/>
            <person name="Zhu H."/>
        </authorList>
    </citation>
    <scope>NUCLEOTIDE SEQUENCE [LARGE SCALE GENOMIC DNA]</scope>
    <source>
        <strain evidence="2 3">CCTCC AB2015357</strain>
    </source>
</reference>